<gene>
    <name evidence="2" type="ORF">EJ02DRAFT_433709</name>
</gene>
<organism evidence="2 3">
    <name type="scientific">Clathrospora elynae</name>
    <dbReference type="NCBI Taxonomy" id="706981"/>
    <lineage>
        <taxon>Eukaryota</taxon>
        <taxon>Fungi</taxon>
        <taxon>Dikarya</taxon>
        <taxon>Ascomycota</taxon>
        <taxon>Pezizomycotina</taxon>
        <taxon>Dothideomycetes</taxon>
        <taxon>Pleosporomycetidae</taxon>
        <taxon>Pleosporales</taxon>
        <taxon>Diademaceae</taxon>
        <taxon>Clathrospora</taxon>
    </lineage>
</organism>
<dbReference type="AlphaFoldDB" id="A0A6A5SWD4"/>
<keyword evidence="3" id="KW-1185">Reference proteome</keyword>
<protein>
    <recommendedName>
        <fullName evidence="1">F-box domain-containing protein</fullName>
    </recommendedName>
</protein>
<dbReference type="EMBL" id="ML976031">
    <property type="protein sequence ID" value="KAF1942876.1"/>
    <property type="molecule type" value="Genomic_DNA"/>
</dbReference>
<evidence type="ECO:0000259" key="1">
    <source>
        <dbReference type="PROSITE" id="PS50181"/>
    </source>
</evidence>
<evidence type="ECO:0000313" key="2">
    <source>
        <dbReference type="EMBL" id="KAF1942876.1"/>
    </source>
</evidence>
<accession>A0A6A5SWD4</accession>
<dbReference type="InterPro" id="IPR036047">
    <property type="entry name" value="F-box-like_dom_sf"/>
</dbReference>
<name>A0A6A5SWD4_9PLEO</name>
<dbReference type="OrthoDB" id="3792830at2759"/>
<proteinExistence type="predicted"/>
<reference evidence="2" key="1">
    <citation type="journal article" date="2020" name="Stud. Mycol.">
        <title>101 Dothideomycetes genomes: a test case for predicting lifestyles and emergence of pathogens.</title>
        <authorList>
            <person name="Haridas S."/>
            <person name="Albert R."/>
            <person name="Binder M."/>
            <person name="Bloem J."/>
            <person name="Labutti K."/>
            <person name="Salamov A."/>
            <person name="Andreopoulos B."/>
            <person name="Baker S."/>
            <person name="Barry K."/>
            <person name="Bills G."/>
            <person name="Bluhm B."/>
            <person name="Cannon C."/>
            <person name="Castanera R."/>
            <person name="Culley D."/>
            <person name="Daum C."/>
            <person name="Ezra D."/>
            <person name="Gonzalez J."/>
            <person name="Henrissat B."/>
            <person name="Kuo A."/>
            <person name="Liang C."/>
            <person name="Lipzen A."/>
            <person name="Lutzoni F."/>
            <person name="Magnuson J."/>
            <person name="Mondo S."/>
            <person name="Nolan M."/>
            <person name="Ohm R."/>
            <person name="Pangilinan J."/>
            <person name="Park H.-J."/>
            <person name="Ramirez L."/>
            <person name="Alfaro M."/>
            <person name="Sun H."/>
            <person name="Tritt A."/>
            <person name="Yoshinaga Y."/>
            <person name="Zwiers L.-H."/>
            <person name="Turgeon B."/>
            <person name="Goodwin S."/>
            <person name="Spatafora J."/>
            <person name="Crous P."/>
            <person name="Grigoriev I."/>
        </authorList>
    </citation>
    <scope>NUCLEOTIDE SEQUENCE</scope>
    <source>
        <strain evidence="2">CBS 161.51</strain>
    </source>
</reference>
<feature type="domain" description="F-box" evidence="1">
    <location>
        <begin position="48"/>
        <end position="94"/>
    </location>
</feature>
<dbReference type="Pfam" id="PF00646">
    <property type="entry name" value="F-box"/>
    <property type="match status" value="1"/>
</dbReference>
<dbReference type="InterPro" id="IPR001810">
    <property type="entry name" value="F-box_dom"/>
</dbReference>
<dbReference type="PROSITE" id="PS50181">
    <property type="entry name" value="FBOX"/>
    <property type="match status" value="1"/>
</dbReference>
<dbReference type="Proteomes" id="UP000800038">
    <property type="component" value="Unassembled WGS sequence"/>
</dbReference>
<evidence type="ECO:0000313" key="3">
    <source>
        <dbReference type="Proteomes" id="UP000800038"/>
    </source>
</evidence>
<dbReference type="SUPFAM" id="SSF81383">
    <property type="entry name" value="F-box domain"/>
    <property type="match status" value="1"/>
</dbReference>
<sequence>MSANTAYLDCYEVMSFNDIILPNILARHCPLDNGRHTLTVNYNTAPNLSALDCLPIELQQQIVLDLDLASLLVFRRVNKRAMDLVASLIKWKHITKHATNALRLSIGLGTHHTFPPPPPPPQILNALCEDTCNTPCPYSQLAMCTRPAKFLDMTTLARVCEPCFKLPSSRRRLTRQMDRARRDLSRQLNKFRKYSTHTWSLEDEERDKEEREKGDKVAVNEDASCVEIGVFSINIALNALRMAITIGEQHKFTIAELFTTLCSRTCADCGTPTHYLDVLICKRSMNCWPDQFLVEQLTSAQSARYPSLQALSAFQRRT</sequence>